<evidence type="ECO:0000313" key="1">
    <source>
        <dbReference type="EMBL" id="GFG55054.1"/>
    </source>
</evidence>
<gene>
    <name evidence="1" type="ORF">MAGR_64950</name>
</gene>
<evidence type="ECO:0000313" key="2">
    <source>
        <dbReference type="Proteomes" id="UP000465302"/>
    </source>
</evidence>
<protein>
    <submittedName>
        <fullName evidence="1">Uncharacterized protein</fullName>
    </submittedName>
</protein>
<dbReference type="RefSeq" id="WP_371871134.1">
    <property type="nucleotide sequence ID" value="NZ_BLKS01000003.1"/>
</dbReference>
<dbReference type="AlphaFoldDB" id="A0A7I9WBM6"/>
<dbReference type="Proteomes" id="UP000465302">
    <property type="component" value="Unassembled WGS sequence"/>
</dbReference>
<organism evidence="1 2">
    <name type="scientific">Mycolicibacterium agri</name>
    <name type="common">Mycobacterium agri</name>
    <dbReference type="NCBI Taxonomy" id="36811"/>
    <lineage>
        <taxon>Bacteria</taxon>
        <taxon>Bacillati</taxon>
        <taxon>Actinomycetota</taxon>
        <taxon>Actinomycetes</taxon>
        <taxon>Mycobacteriales</taxon>
        <taxon>Mycobacteriaceae</taxon>
        <taxon>Mycolicibacterium</taxon>
    </lineage>
</organism>
<reference evidence="1 2" key="1">
    <citation type="journal article" date="2019" name="Emerg. Microbes Infect.">
        <title>Comprehensive subspecies identification of 175 nontuberculous mycobacteria species based on 7547 genomic profiles.</title>
        <authorList>
            <person name="Matsumoto Y."/>
            <person name="Kinjo T."/>
            <person name="Motooka D."/>
            <person name="Nabeya D."/>
            <person name="Jung N."/>
            <person name="Uechi K."/>
            <person name="Horii T."/>
            <person name="Iida T."/>
            <person name="Fujita J."/>
            <person name="Nakamura S."/>
        </authorList>
    </citation>
    <scope>NUCLEOTIDE SEQUENCE [LARGE SCALE GENOMIC DNA]</scope>
    <source>
        <strain evidence="1 2">JCM 6377</strain>
    </source>
</reference>
<proteinExistence type="predicted"/>
<sequence>MAALLAASARPNRIFEAVKSVVAATAVLAGKTRRALDSTVLDDAVATQDTVTQLIAAIRRVRREVPPPRR</sequence>
<comment type="caution">
    <text evidence="1">The sequence shown here is derived from an EMBL/GenBank/DDBJ whole genome shotgun (WGS) entry which is preliminary data.</text>
</comment>
<name>A0A7I9WBM6_MYCAG</name>
<accession>A0A7I9WBM6</accession>
<dbReference type="EMBL" id="BLKS01000003">
    <property type="protein sequence ID" value="GFG55054.1"/>
    <property type="molecule type" value="Genomic_DNA"/>
</dbReference>